<dbReference type="InterPro" id="IPR033458">
    <property type="entry name" value="DUF5134"/>
</dbReference>
<feature type="transmembrane region" description="Helical" evidence="1">
    <location>
        <begin position="6"/>
        <end position="27"/>
    </location>
</feature>
<keyword evidence="1" id="KW-0812">Transmembrane</keyword>
<protein>
    <recommendedName>
        <fullName evidence="6">DUF5134 domain-containing protein</fullName>
    </recommendedName>
</protein>
<reference evidence="3" key="3">
    <citation type="journal article" date="2022" name="Microbiol. Resour. Announc.">
        <title>Draft Genome Sequences of Eight Mycobacterium montefiorense Strains Isolated from Salamanders in Captivity.</title>
        <authorList>
            <person name="Komine T."/>
            <person name="Ihara H."/>
            <person name="Fukano H."/>
            <person name="Hoshino Y."/>
            <person name="Kurata O."/>
            <person name="Wada S."/>
        </authorList>
    </citation>
    <scope>NUCLEOTIDE SEQUENCE</scope>
    <source>
        <strain evidence="3">NJB18185</strain>
    </source>
</reference>
<accession>A0AA37PLG9</accession>
<keyword evidence="4" id="KW-1185">Reference proteome</keyword>
<dbReference type="AlphaFoldDB" id="A0AA37PLG9"/>
<dbReference type="RefSeq" id="WP_235616660.1">
    <property type="nucleotide sequence ID" value="NZ_BFCH01000009.1"/>
</dbReference>
<evidence type="ECO:0000313" key="4">
    <source>
        <dbReference type="Proteomes" id="UP000245060"/>
    </source>
</evidence>
<reference evidence="3" key="4">
    <citation type="submission" date="2022-04" db="EMBL/GenBank/DDBJ databases">
        <authorList>
            <person name="Komine T."/>
            <person name="Fukano H."/>
            <person name="Wada S."/>
        </authorList>
    </citation>
    <scope>NUCLEOTIDE SEQUENCE</scope>
    <source>
        <strain evidence="3">NJB18185</strain>
    </source>
</reference>
<evidence type="ECO:0000256" key="1">
    <source>
        <dbReference type="SAM" id="Phobius"/>
    </source>
</evidence>
<feature type="transmembrane region" description="Helical" evidence="1">
    <location>
        <begin position="39"/>
        <end position="56"/>
    </location>
</feature>
<proteinExistence type="predicted"/>
<sequence length="201" mass="21893">MNGDPTLRWIVTVLFGVSVATYIYTLVAQRDRSTSTVSHVLHLAMATAMILMAWSIDMAVPVIVPMIFFVLTGAWFVRAAGQISSTVGVRLTNSYYAVMTAAMVWMYAVMSGYLPRQTTHPPSDSLAMNMPEMEMPGHELSSAPAGSGWITTVNWIAALGFAVVALFWSCRCAARRKSTHLEPLYQACAAAGTAMMLFAQL</sequence>
<evidence type="ECO:0000313" key="3">
    <source>
        <dbReference type="EMBL" id="GKU72491.1"/>
    </source>
</evidence>
<dbReference type="EMBL" id="BQYH01000015">
    <property type="protein sequence ID" value="GKU72491.1"/>
    <property type="molecule type" value="Genomic_DNA"/>
</dbReference>
<feature type="transmembrane region" description="Helical" evidence="1">
    <location>
        <begin position="149"/>
        <end position="168"/>
    </location>
</feature>
<dbReference type="Proteomes" id="UP001139505">
    <property type="component" value="Unassembled WGS sequence"/>
</dbReference>
<reference evidence="2" key="1">
    <citation type="journal article" date="2018" name="Genome Announc.">
        <title>Draft Genome Sequence of Mycobacterium montefiorense Isolated from Japanese Black Salamander (Hynobius nigrescens).</title>
        <authorList>
            <person name="Fukano H."/>
            <person name="Yoshida M."/>
            <person name="Shimizu A."/>
            <person name="Iwao H."/>
            <person name="Katayama Y."/>
            <person name="Omatsu T."/>
            <person name="Mizutani T."/>
            <person name="Kurata O."/>
            <person name="Wada S."/>
            <person name="Hoshino Y."/>
        </authorList>
    </citation>
    <scope>NUCLEOTIDE SEQUENCE</scope>
    <source>
        <strain evidence="2">BS</strain>
    </source>
</reference>
<gene>
    <name evidence="2" type="ORF">MmonteBS_13500</name>
    <name evidence="3" type="ORF">NJB18185_22630</name>
</gene>
<evidence type="ECO:0000313" key="2">
    <source>
        <dbReference type="EMBL" id="GBG36978.1"/>
    </source>
</evidence>
<reference evidence="4" key="2">
    <citation type="submission" date="2018-04" db="EMBL/GenBank/DDBJ databases">
        <title>Draft genome sequence of Mycobacterium montefiorense isolated from Japanese black salamander.</title>
        <authorList>
            <person name="Fukano H."/>
            <person name="Yoshida M."/>
            <person name="Shimizu A."/>
            <person name="Iwao H."/>
            <person name="Kurata O."/>
            <person name="Katayama Y."/>
            <person name="Omatsu T."/>
            <person name="Mizutani T."/>
            <person name="Wada S."/>
            <person name="Hoshino Y."/>
        </authorList>
    </citation>
    <scope>NUCLEOTIDE SEQUENCE [LARGE SCALE GENOMIC DNA]</scope>
    <source>
        <strain evidence="4">BS</strain>
    </source>
</reference>
<keyword evidence="1" id="KW-0472">Membrane</keyword>
<evidence type="ECO:0000313" key="5">
    <source>
        <dbReference type="Proteomes" id="UP001139505"/>
    </source>
</evidence>
<feature type="transmembrane region" description="Helical" evidence="1">
    <location>
        <begin position="93"/>
        <end position="114"/>
    </location>
</feature>
<name>A0AA37PLG9_9MYCO</name>
<evidence type="ECO:0008006" key="6">
    <source>
        <dbReference type="Google" id="ProtNLM"/>
    </source>
</evidence>
<dbReference type="Proteomes" id="UP000245060">
    <property type="component" value="Unassembled WGS sequence"/>
</dbReference>
<comment type="caution">
    <text evidence="3">The sequence shown here is derived from an EMBL/GenBank/DDBJ whole genome shotgun (WGS) entry which is preliminary data.</text>
</comment>
<organism evidence="3 5">
    <name type="scientific">Mycobacterium montefiorense</name>
    <dbReference type="NCBI Taxonomy" id="154654"/>
    <lineage>
        <taxon>Bacteria</taxon>
        <taxon>Bacillati</taxon>
        <taxon>Actinomycetota</taxon>
        <taxon>Actinomycetes</taxon>
        <taxon>Mycobacteriales</taxon>
        <taxon>Mycobacteriaceae</taxon>
        <taxon>Mycobacterium</taxon>
        <taxon>Mycobacterium simiae complex</taxon>
    </lineage>
</organism>
<dbReference type="EMBL" id="BFCH01000009">
    <property type="protein sequence ID" value="GBG36978.1"/>
    <property type="molecule type" value="Genomic_DNA"/>
</dbReference>
<dbReference type="Pfam" id="PF17197">
    <property type="entry name" value="DUF5134"/>
    <property type="match status" value="1"/>
</dbReference>
<keyword evidence="1" id="KW-1133">Transmembrane helix</keyword>
<feature type="transmembrane region" description="Helical" evidence="1">
    <location>
        <begin position="62"/>
        <end position="81"/>
    </location>
</feature>